<dbReference type="GeneID" id="70188499"/>
<reference evidence="1" key="1">
    <citation type="journal article" date="2021" name="Nat. Commun.">
        <title>Genetic determinants of endophytism in the Arabidopsis root mycobiome.</title>
        <authorList>
            <person name="Mesny F."/>
            <person name="Miyauchi S."/>
            <person name="Thiergart T."/>
            <person name="Pickel B."/>
            <person name="Atanasova L."/>
            <person name="Karlsson M."/>
            <person name="Huettel B."/>
            <person name="Barry K.W."/>
            <person name="Haridas S."/>
            <person name="Chen C."/>
            <person name="Bauer D."/>
            <person name="Andreopoulos W."/>
            <person name="Pangilinan J."/>
            <person name="LaButti K."/>
            <person name="Riley R."/>
            <person name="Lipzen A."/>
            <person name="Clum A."/>
            <person name="Drula E."/>
            <person name="Henrissat B."/>
            <person name="Kohler A."/>
            <person name="Grigoriev I.V."/>
            <person name="Martin F.M."/>
            <person name="Hacquard S."/>
        </authorList>
    </citation>
    <scope>NUCLEOTIDE SEQUENCE</scope>
    <source>
        <strain evidence="1">MPI-CAGE-CH-0230</strain>
    </source>
</reference>
<dbReference type="Proteomes" id="UP000756346">
    <property type="component" value="Unassembled WGS sequence"/>
</dbReference>
<keyword evidence="2" id="KW-1185">Reference proteome</keyword>
<evidence type="ECO:0000313" key="2">
    <source>
        <dbReference type="Proteomes" id="UP000756346"/>
    </source>
</evidence>
<accession>A0A9P8Y5V4</accession>
<name>A0A9P8Y5V4_9PEZI</name>
<proteinExistence type="predicted"/>
<gene>
    <name evidence="1" type="ORF">B0I36DRAFT_364396</name>
</gene>
<evidence type="ECO:0000313" key="1">
    <source>
        <dbReference type="EMBL" id="KAH7029929.1"/>
    </source>
</evidence>
<organism evidence="1 2">
    <name type="scientific">Microdochium trichocladiopsis</name>
    <dbReference type="NCBI Taxonomy" id="1682393"/>
    <lineage>
        <taxon>Eukaryota</taxon>
        <taxon>Fungi</taxon>
        <taxon>Dikarya</taxon>
        <taxon>Ascomycota</taxon>
        <taxon>Pezizomycotina</taxon>
        <taxon>Sordariomycetes</taxon>
        <taxon>Xylariomycetidae</taxon>
        <taxon>Xylariales</taxon>
        <taxon>Microdochiaceae</taxon>
        <taxon>Microdochium</taxon>
    </lineage>
</organism>
<dbReference type="RefSeq" id="XP_046012217.1">
    <property type="nucleotide sequence ID" value="XM_046158953.1"/>
</dbReference>
<protein>
    <submittedName>
        <fullName evidence="1">Uncharacterized protein</fullName>
    </submittedName>
</protein>
<comment type="caution">
    <text evidence="1">The sequence shown here is derived from an EMBL/GenBank/DDBJ whole genome shotgun (WGS) entry which is preliminary data.</text>
</comment>
<dbReference type="AlphaFoldDB" id="A0A9P8Y5V4"/>
<dbReference type="OrthoDB" id="5245391at2759"/>
<dbReference type="EMBL" id="JAGTJQ010000006">
    <property type="protein sequence ID" value="KAH7029929.1"/>
    <property type="molecule type" value="Genomic_DNA"/>
</dbReference>
<sequence length="408" mass="47058">MAEVKEKGPGRVRIETNLSQEEFIKVINTKRHFLGLFENASVRIGTKDSRADSINRVHINNIRESPLRNRIVWTRVINFSLAGGFLISVGASTGIRIRTAKERPRSLEVESTDEKIIEQTLENSTILYETQTKVAWMLPRISVVMYLVQAWARRNDPETCGNIRYPTFGQYEAVLIAPGCLLRALEDEFWIQTPAPLARINLKEVFMYFAKTLDRLQDDEDLKPAPRLHPNRLAGVDFANLASQPRNYSIVTVDVQVNYCGDWLRMLKSDWEDHETQHPNAPYRVVTLFCNNIDPPPLLPQGTVCGTWSPPPPRRDYLVVPMYCLRRLTDIYGKDPVMFSREHHCECGPRLPFQPCGGQQICNPLQRIVTGGRQEYREMTEWIQERRYNHAAFIFGNAFDSERHCRGR</sequence>